<dbReference type="InterPro" id="IPR014001">
    <property type="entry name" value="Helicase_ATP-bd"/>
</dbReference>
<dbReference type="CDD" id="cd17926">
    <property type="entry name" value="DEXHc_RE"/>
    <property type="match status" value="1"/>
</dbReference>
<proteinExistence type="predicted"/>
<dbReference type="PANTHER" id="PTHR47396">
    <property type="entry name" value="TYPE I RESTRICTION ENZYME ECOKI R PROTEIN"/>
    <property type="match status" value="1"/>
</dbReference>
<keyword evidence="3" id="KW-1185">Reference proteome</keyword>
<protein>
    <submittedName>
        <fullName evidence="2">DEAD/DEAH box helicase family protein</fullName>
    </submittedName>
</protein>
<evidence type="ECO:0000313" key="3">
    <source>
        <dbReference type="Proteomes" id="UP001652431"/>
    </source>
</evidence>
<keyword evidence="2" id="KW-0067">ATP-binding</keyword>
<accession>A0ABT2RPQ0</accession>
<evidence type="ECO:0000313" key="2">
    <source>
        <dbReference type="EMBL" id="MCU6687393.1"/>
    </source>
</evidence>
<sequence length="865" mass="100792">MTPDKPLYEKYNMVTASGISFPSTPKHIRENLSHKLRPYQEQAIGRWMHYIDNDSVNKKVPIQLLFNMATGSGKTLIMASLILDLYKRGYRNFIYFVNSKNIIEKTRDNFSNPGSSKYLFSNNIQIDGEKVEICEVENFSETDNNAINIIFTTIQGLHTDLNIPRENKLSYEEFDNKKIVLIGDEAHHNNSSTLLSKDDLEDNRSWESTISNIMDIAKDPILLEFTATIDLEDPNIYYKYFDRIIYRYDLKNFRQDGYSKDVFIYDVDSDLRSRMLQAIIISQYRKKVALRHGIWLKPVVLFKSKTIAENKANFRMFRELITSLSVNDLIEQKSGASNILADAFKKINLELTDIVEELKNDFMSERLLLIDGNNIDSDKQIRLNSLEDKDNEIRAIFAVDMLNEGWDVLNLFDIVRLYDTRDARNGAPGKTTIREAQLIGRGARYYPFVVDNPEQKYVRKFDNNENEELRLIEQLHYHSASNPKYIQEIRQALVTSGLMDENYVERTLELKESFKKTRTYTDGVVYINERVSRTEASIKDIRKATLYGFDFPKIVEISLPTNIGHITSVFDEVQNEHYSADEIVNLEFDFGRLIPANILRHAIAKNKAFRFNRISKKIFALNSIEEFMTMVGKVKIIVTGSKNTKNSLTSRQKLYIAEYVLSVIEAQIDQNDERYIGTEQFIAKPISQLFKDSIRRKYHTVDAGSDKEYGIPQFIAQNPKYRLNLAQKDWYAYKENYGTSEEKSLVVTLDSMIENLSEKWSDIYLLRNEKAVTIYSFDDGRAFEPDFLLFANDRKTGNVSWQIFIEPKGGQLLERDKWKEDFLLEITEKSDSHIFFENEDTRIIGMPFYNEEKRAEFIARLENIQ</sequence>
<dbReference type="Gene3D" id="3.40.50.300">
    <property type="entry name" value="P-loop containing nucleotide triphosphate hydrolases"/>
    <property type="match status" value="2"/>
</dbReference>
<dbReference type="Pfam" id="PF04851">
    <property type="entry name" value="ResIII"/>
    <property type="match status" value="1"/>
</dbReference>
<dbReference type="SUPFAM" id="SSF52540">
    <property type="entry name" value="P-loop containing nucleoside triphosphate hydrolases"/>
    <property type="match status" value="2"/>
</dbReference>
<dbReference type="SMART" id="SM00487">
    <property type="entry name" value="DEXDc"/>
    <property type="match status" value="1"/>
</dbReference>
<evidence type="ECO:0000259" key="1">
    <source>
        <dbReference type="PROSITE" id="PS51192"/>
    </source>
</evidence>
<keyword evidence="2" id="KW-0347">Helicase</keyword>
<feature type="domain" description="Helicase ATP-binding" evidence="1">
    <location>
        <begin position="55"/>
        <end position="247"/>
    </location>
</feature>
<dbReference type="PANTHER" id="PTHR47396:SF1">
    <property type="entry name" value="ATP-DEPENDENT HELICASE IRC3-RELATED"/>
    <property type="match status" value="1"/>
</dbReference>
<dbReference type="InterPro" id="IPR027417">
    <property type="entry name" value="P-loop_NTPase"/>
</dbReference>
<gene>
    <name evidence="2" type="ORF">OCV99_12770</name>
</gene>
<dbReference type="Proteomes" id="UP001652431">
    <property type="component" value="Unassembled WGS sequence"/>
</dbReference>
<dbReference type="InterPro" id="IPR050742">
    <property type="entry name" value="Helicase_Restrict-Modif_Enz"/>
</dbReference>
<name>A0ABT2RPQ0_9FIRM</name>
<comment type="caution">
    <text evidence="2">The sequence shown here is derived from an EMBL/GenBank/DDBJ whole genome shotgun (WGS) entry which is preliminary data.</text>
</comment>
<organism evidence="2 3">
    <name type="scientific">Dorea acetigenes</name>
    <dbReference type="NCBI Taxonomy" id="2981787"/>
    <lineage>
        <taxon>Bacteria</taxon>
        <taxon>Bacillati</taxon>
        <taxon>Bacillota</taxon>
        <taxon>Clostridia</taxon>
        <taxon>Lachnospirales</taxon>
        <taxon>Lachnospiraceae</taxon>
        <taxon>Dorea</taxon>
    </lineage>
</organism>
<dbReference type="InterPro" id="IPR006935">
    <property type="entry name" value="Helicase/UvrB_N"/>
</dbReference>
<keyword evidence="2" id="KW-0547">Nucleotide-binding</keyword>
<dbReference type="RefSeq" id="WP_158371069.1">
    <property type="nucleotide sequence ID" value="NZ_JAOQJU010000018.1"/>
</dbReference>
<dbReference type="PROSITE" id="PS51192">
    <property type="entry name" value="HELICASE_ATP_BIND_1"/>
    <property type="match status" value="1"/>
</dbReference>
<dbReference type="EMBL" id="JAOQJU010000018">
    <property type="protein sequence ID" value="MCU6687393.1"/>
    <property type="molecule type" value="Genomic_DNA"/>
</dbReference>
<reference evidence="2 3" key="1">
    <citation type="journal article" date="2021" name="ISME Commun">
        <title>Automated analysis of genomic sequences facilitates high-throughput and comprehensive description of bacteria.</title>
        <authorList>
            <person name="Hitch T.C.A."/>
        </authorList>
    </citation>
    <scope>NUCLEOTIDE SEQUENCE [LARGE SCALE GENOMIC DNA]</scope>
    <source>
        <strain evidence="2 3">Sanger_03</strain>
    </source>
</reference>
<dbReference type="CDD" id="cd18785">
    <property type="entry name" value="SF2_C"/>
    <property type="match status" value="1"/>
</dbReference>
<keyword evidence="2" id="KW-0378">Hydrolase</keyword>
<dbReference type="GO" id="GO:0004386">
    <property type="term" value="F:helicase activity"/>
    <property type="evidence" value="ECO:0007669"/>
    <property type="project" value="UniProtKB-KW"/>
</dbReference>